<dbReference type="AlphaFoldDB" id="A0A1H5XV80"/>
<sequence>MRICKNTQPFVSKVRKELITVISEENKPLNTKEQKNGVITVITTKKNNVIDEVETVSTYRVVTITSLNCKFSKEVVTVTTQSDCRKVGNVSKNTRKPALNLETKQKLSTGKGKISSAILPVIKFGNVTGLLIVQSRLNDFDNTIKSVKEGCNVAPLLTGYLQLRNVAHLRGVQ</sequence>
<evidence type="ECO:0000313" key="2">
    <source>
        <dbReference type="Proteomes" id="UP000236753"/>
    </source>
</evidence>
<protein>
    <submittedName>
        <fullName evidence="1">Uncharacterized protein</fullName>
    </submittedName>
</protein>
<organism evidence="1 2">
    <name type="scientific">Nitrosomonas ureae</name>
    <dbReference type="NCBI Taxonomy" id="44577"/>
    <lineage>
        <taxon>Bacteria</taxon>
        <taxon>Pseudomonadati</taxon>
        <taxon>Pseudomonadota</taxon>
        <taxon>Betaproteobacteria</taxon>
        <taxon>Nitrosomonadales</taxon>
        <taxon>Nitrosomonadaceae</taxon>
        <taxon>Nitrosomonas</taxon>
    </lineage>
</organism>
<dbReference type="Proteomes" id="UP000236753">
    <property type="component" value="Unassembled WGS sequence"/>
</dbReference>
<proteinExistence type="predicted"/>
<reference evidence="1 2" key="1">
    <citation type="submission" date="2016-10" db="EMBL/GenBank/DDBJ databases">
        <authorList>
            <person name="de Groot N.N."/>
        </authorList>
    </citation>
    <scope>NUCLEOTIDE SEQUENCE [LARGE SCALE GENOMIC DNA]</scope>
    <source>
        <strain evidence="1 2">Nm13</strain>
    </source>
</reference>
<evidence type="ECO:0000313" key="1">
    <source>
        <dbReference type="EMBL" id="SEG15290.1"/>
    </source>
</evidence>
<gene>
    <name evidence="1" type="ORF">SAMN05216334_1327</name>
</gene>
<accession>A0A1H5XV80</accession>
<dbReference type="EMBL" id="FNUX01000032">
    <property type="protein sequence ID" value="SEG15290.1"/>
    <property type="molecule type" value="Genomic_DNA"/>
</dbReference>
<dbReference type="RefSeq" id="WP_103967476.1">
    <property type="nucleotide sequence ID" value="NZ_FNUX01000032.1"/>
</dbReference>
<name>A0A1H5XV80_9PROT</name>